<dbReference type="InterPro" id="IPR024185">
    <property type="entry name" value="FTHF_cligase-like_sf"/>
</dbReference>
<comment type="cofactor">
    <cofactor evidence="4">
        <name>Mg(2+)</name>
        <dbReference type="ChEBI" id="CHEBI:18420"/>
    </cofactor>
</comment>
<evidence type="ECO:0000256" key="4">
    <source>
        <dbReference type="RuleBase" id="RU361279"/>
    </source>
</evidence>
<proteinExistence type="inferred from homology"/>
<evidence type="ECO:0000313" key="5">
    <source>
        <dbReference type="EMBL" id="MDQ0465130.1"/>
    </source>
</evidence>
<gene>
    <name evidence="5" type="ORF">QO010_002914</name>
</gene>
<evidence type="ECO:0000256" key="2">
    <source>
        <dbReference type="ARBA" id="ARBA00022741"/>
    </source>
</evidence>
<accession>A0ABU0IT04</accession>
<dbReference type="NCBIfam" id="TIGR02727">
    <property type="entry name" value="MTHFS_bact"/>
    <property type="match status" value="1"/>
</dbReference>
<dbReference type="InterPro" id="IPR002698">
    <property type="entry name" value="FTHF_cligase"/>
</dbReference>
<dbReference type="PANTHER" id="PTHR23407:SF1">
    <property type="entry name" value="5-FORMYLTETRAHYDROFOLATE CYCLO-LIGASE"/>
    <property type="match status" value="1"/>
</dbReference>
<dbReference type="SUPFAM" id="SSF100950">
    <property type="entry name" value="NagB/RpiA/CoA transferase-like"/>
    <property type="match status" value="1"/>
</dbReference>
<dbReference type="PANTHER" id="PTHR23407">
    <property type="entry name" value="ATPASE INHIBITOR/5-FORMYLTETRAHYDROFOLATE CYCLO-LIGASE"/>
    <property type="match status" value="1"/>
</dbReference>
<dbReference type="Proteomes" id="UP001228905">
    <property type="component" value="Unassembled WGS sequence"/>
</dbReference>
<dbReference type="Gene3D" id="3.40.50.10420">
    <property type="entry name" value="NagB/RpiA/CoA transferase-like"/>
    <property type="match status" value="1"/>
</dbReference>
<dbReference type="EC" id="6.3.3.2" evidence="4"/>
<evidence type="ECO:0000256" key="3">
    <source>
        <dbReference type="ARBA" id="ARBA00022840"/>
    </source>
</evidence>
<dbReference type="GO" id="GO:0030272">
    <property type="term" value="F:5-formyltetrahydrofolate cyclo-ligase activity"/>
    <property type="evidence" value="ECO:0007669"/>
    <property type="project" value="UniProtKB-EC"/>
</dbReference>
<dbReference type="Pfam" id="PF01812">
    <property type="entry name" value="5-FTHF_cyc-lig"/>
    <property type="match status" value="1"/>
</dbReference>
<name>A0ABU0IT04_9CAUL</name>
<keyword evidence="6" id="KW-1185">Reference proteome</keyword>
<sequence length="184" mass="19696">MSDPKSDLRARMRALRATLAAAAPDAGTRLALPLSPRIVAGYRPFRDEIDPLPLMLKLAAAGARLALPVTPPRDQPSSLTFHAWSPGEALAAGGFGVHEPTGGEVVIPDLILVPLLAFDRRGHRLGYGQGHFDRTLEALRKTGAITAVGLAYAGQEVAGLPDEPHDQALDAILTEKEYIRVRKD</sequence>
<keyword evidence="4" id="KW-0479">Metal-binding</keyword>
<comment type="catalytic activity">
    <reaction evidence="4">
        <text>(6S)-5-formyl-5,6,7,8-tetrahydrofolate + ATP = (6R)-5,10-methenyltetrahydrofolate + ADP + phosphate</text>
        <dbReference type="Rhea" id="RHEA:10488"/>
        <dbReference type="ChEBI" id="CHEBI:30616"/>
        <dbReference type="ChEBI" id="CHEBI:43474"/>
        <dbReference type="ChEBI" id="CHEBI:57455"/>
        <dbReference type="ChEBI" id="CHEBI:57457"/>
        <dbReference type="ChEBI" id="CHEBI:456216"/>
        <dbReference type="EC" id="6.3.3.2"/>
    </reaction>
</comment>
<evidence type="ECO:0000313" key="6">
    <source>
        <dbReference type="Proteomes" id="UP001228905"/>
    </source>
</evidence>
<dbReference type="InterPro" id="IPR037171">
    <property type="entry name" value="NagB/RpiA_transferase-like"/>
</dbReference>
<keyword evidence="2 4" id="KW-0547">Nucleotide-binding</keyword>
<keyword evidence="3 4" id="KW-0067">ATP-binding</keyword>
<comment type="caution">
    <text evidence="5">The sequence shown here is derived from an EMBL/GenBank/DDBJ whole genome shotgun (WGS) entry which is preliminary data.</text>
</comment>
<protein>
    <recommendedName>
        <fullName evidence="4">5-formyltetrahydrofolate cyclo-ligase</fullName>
        <ecNumber evidence="4">6.3.3.2</ecNumber>
    </recommendedName>
</protein>
<organism evidence="5 6">
    <name type="scientific">Caulobacter ginsengisoli</name>
    <dbReference type="NCBI Taxonomy" id="400775"/>
    <lineage>
        <taxon>Bacteria</taxon>
        <taxon>Pseudomonadati</taxon>
        <taxon>Pseudomonadota</taxon>
        <taxon>Alphaproteobacteria</taxon>
        <taxon>Caulobacterales</taxon>
        <taxon>Caulobacteraceae</taxon>
        <taxon>Caulobacter</taxon>
    </lineage>
</organism>
<keyword evidence="5" id="KW-0436">Ligase</keyword>
<evidence type="ECO:0000256" key="1">
    <source>
        <dbReference type="ARBA" id="ARBA00010638"/>
    </source>
</evidence>
<reference evidence="5 6" key="1">
    <citation type="submission" date="2023-07" db="EMBL/GenBank/DDBJ databases">
        <title>Genomic Encyclopedia of Type Strains, Phase IV (KMG-IV): sequencing the most valuable type-strain genomes for metagenomic binning, comparative biology and taxonomic classification.</title>
        <authorList>
            <person name="Goeker M."/>
        </authorList>
    </citation>
    <scope>NUCLEOTIDE SEQUENCE [LARGE SCALE GENOMIC DNA]</scope>
    <source>
        <strain evidence="5 6">DSM 18695</strain>
    </source>
</reference>
<keyword evidence="4" id="KW-0460">Magnesium</keyword>
<dbReference type="EMBL" id="JAUSVS010000005">
    <property type="protein sequence ID" value="MDQ0465130.1"/>
    <property type="molecule type" value="Genomic_DNA"/>
</dbReference>
<dbReference type="RefSeq" id="WP_307350268.1">
    <property type="nucleotide sequence ID" value="NZ_JAUSVS010000005.1"/>
</dbReference>
<comment type="similarity">
    <text evidence="1 4">Belongs to the 5-formyltetrahydrofolate cyclo-ligase family.</text>
</comment>